<evidence type="ECO:0000256" key="1">
    <source>
        <dbReference type="SAM" id="SignalP"/>
    </source>
</evidence>
<organism evidence="2 3">
    <name type="scientific">Legionella santicrucis</name>
    <dbReference type="NCBI Taxonomy" id="45074"/>
    <lineage>
        <taxon>Bacteria</taxon>
        <taxon>Pseudomonadati</taxon>
        <taxon>Pseudomonadota</taxon>
        <taxon>Gammaproteobacteria</taxon>
        <taxon>Legionellales</taxon>
        <taxon>Legionellaceae</taxon>
        <taxon>Legionella</taxon>
    </lineage>
</organism>
<sequence length="137" mass="15083">MKLKVINTILFLSLSQFSFATPPEKPNSCPSVSGLQAVGISEVIKENGLWYGAVRSNSYDTNDQWTFAIGAFRATNENDAKQQALHAVDSLIFERGPIGIDIEGQDSWVCLYKDRSGHSAATITPAMAYLHSWIAHH</sequence>
<evidence type="ECO:0008006" key="4">
    <source>
        <dbReference type="Google" id="ProtNLM"/>
    </source>
</evidence>
<evidence type="ECO:0000313" key="3">
    <source>
        <dbReference type="Proteomes" id="UP000054703"/>
    </source>
</evidence>
<dbReference type="PATRIC" id="fig|45074.5.peg.2948"/>
<feature type="signal peptide" evidence="1">
    <location>
        <begin position="1"/>
        <end position="20"/>
    </location>
</feature>
<keyword evidence="1" id="KW-0732">Signal</keyword>
<gene>
    <name evidence="2" type="ORF">Lsan_2740</name>
</gene>
<feature type="chain" id="PRO_5006917660" description="Hemin binding protein Hbp" evidence="1">
    <location>
        <begin position="21"/>
        <end position="137"/>
    </location>
</feature>
<reference evidence="2 3" key="1">
    <citation type="submission" date="2015-11" db="EMBL/GenBank/DDBJ databases">
        <title>Genomic analysis of 38 Legionella species identifies large and diverse effector repertoires.</title>
        <authorList>
            <person name="Burstein D."/>
            <person name="Amaro F."/>
            <person name="Zusman T."/>
            <person name="Lifshitz Z."/>
            <person name="Cohen O."/>
            <person name="Gilbert J.A."/>
            <person name="Pupko T."/>
            <person name="Shuman H.A."/>
            <person name="Segal G."/>
        </authorList>
    </citation>
    <scope>NUCLEOTIDE SEQUENCE [LARGE SCALE GENOMIC DNA]</scope>
    <source>
        <strain evidence="2 3">SC-63-C7</strain>
    </source>
</reference>
<dbReference type="RefSeq" id="WP_058514942.1">
    <property type="nucleotide sequence ID" value="NZ_CAAAIH010000019.1"/>
</dbReference>
<evidence type="ECO:0000313" key="2">
    <source>
        <dbReference type="EMBL" id="KTD56580.1"/>
    </source>
</evidence>
<keyword evidence="3" id="KW-1185">Reference proteome</keyword>
<protein>
    <recommendedName>
        <fullName evidence="4">Hemin binding protein Hbp</fullName>
    </recommendedName>
</protein>
<accession>A0A0W0YIW6</accession>
<comment type="caution">
    <text evidence="2">The sequence shown here is derived from an EMBL/GenBank/DDBJ whole genome shotgun (WGS) entry which is preliminary data.</text>
</comment>
<dbReference type="Proteomes" id="UP000054703">
    <property type="component" value="Unassembled WGS sequence"/>
</dbReference>
<dbReference type="AlphaFoldDB" id="A0A0W0YIW6"/>
<proteinExistence type="predicted"/>
<name>A0A0W0YIW6_9GAMM</name>
<dbReference type="EMBL" id="LNYU01000081">
    <property type="protein sequence ID" value="KTD56580.1"/>
    <property type="molecule type" value="Genomic_DNA"/>
</dbReference>
<dbReference type="OrthoDB" id="5647725at2"/>